<gene>
    <name evidence="3" type="ORF">A5810_001585</name>
    <name evidence="2" type="ORF">D9Z05_00820</name>
</gene>
<evidence type="ECO:0000256" key="1">
    <source>
        <dbReference type="SAM" id="Phobius"/>
    </source>
</evidence>
<feature type="transmembrane region" description="Helical" evidence="1">
    <location>
        <begin position="39"/>
        <end position="56"/>
    </location>
</feature>
<evidence type="ECO:0000313" key="2">
    <source>
        <dbReference type="EMBL" id="AYM71904.1"/>
    </source>
</evidence>
<dbReference type="EMBL" id="NGKW01000003">
    <property type="protein sequence ID" value="OTN93709.1"/>
    <property type="molecule type" value="Genomic_DNA"/>
</dbReference>
<keyword evidence="1" id="KW-0472">Membrane</keyword>
<dbReference type="RefSeq" id="WP_002372617.1">
    <property type="nucleotide sequence ID" value="NZ_CABGQB010000002.1"/>
</dbReference>
<dbReference type="EMBL" id="CP033041">
    <property type="protein sequence ID" value="AYM71904.1"/>
    <property type="molecule type" value="Genomic_DNA"/>
</dbReference>
<protein>
    <recommendedName>
        <fullName evidence="6">Transposase</fullName>
    </recommendedName>
</protein>
<sequence>MMSKQSMDSRMEEAKISLDALVPKNHLVRKIDKSLSFDFIYPAVFFLLAYFLKYCYNFHK</sequence>
<evidence type="ECO:0000313" key="4">
    <source>
        <dbReference type="Proteomes" id="UP000194885"/>
    </source>
</evidence>
<organism evidence="3 4">
    <name type="scientific">Enterococcus faecium</name>
    <name type="common">Streptococcus faecium</name>
    <dbReference type="NCBI Taxonomy" id="1352"/>
    <lineage>
        <taxon>Bacteria</taxon>
        <taxon>Bacillati</taxon>
        <taxon>Bacillota</taxon>
        <taxon>Bacilli</taxon>
        <taxon>Lactobacillales</taxon>
        <taxon>Enterococcaceae</taxon>
        <taxon>Enterococcus</taxon>
    </lineage>
</organism>
<evidence type="ECO:0008006" key="6">
    <source>
        <dbReference type="Google" id="ProtNLM"/>
    </source>
</evidence>
<dbReference type="AlphaFoldDB" id="A0A242BEG2"/>
<evidence type="ECO:0000313" key="5">
    <source>
        <dbReference type="Proteomes" id="UP000275747"/>
    </source>
</evidence>
<dbReference type="Proteomes" id="UP000194885">
    <property type="component" value="Unassembled WGS sequence"/>
</dbReference>
<keyword evidence="1" id="KW-0812">Transmembrane</keyword>
<name>A0A242BEG2_ENTFC</name>
<accession>A0A242BEG2</accession>
<reference evidence="3 4" key="1">
    <citation type="submission" date="2017-05" db="EMBL/GenBank/DDBJ databases">
        <title>The Genome Sequence of Enterococcus faecium 7H8_DIV0219.</title>
        <authorList>
            <consortium name="The Broad Institute Genomics Platform"/>
            <consortium name="The Broad Institute Genomic Center for Infectious Diseases"/>
            <person name="Earl A."/>
            <person name="Manson A."/>
            <person name="Schwartman J."/>
            <person name="Gilmore M."/>
            <person name="Abouelleil A."/>
            <person name="Cao P."/>
            <person name="Chapman S."/>
            <person name="Cusick C."/>
            <person name="Shea T."/>
            <person name="Young S."/>
            <person name="Neafsey D."/>
            <person name="Nusbaum C."/>
            <person name="Birren B."/>
        </authorList>
    </citation>
    <scope>NUCLEOTIDE SEQUENCE [LARGE SCALE GENOMIC DNA]</scope>
    <source>
        <strain evidence="3 4">7H8_DIV0219</strain>
    </source>
</reference>
<keyword evidence="1" id="KW-1133">Transmembrane helix</keyword>
<proteinExistence type="predicted"/>
<dbReference type="Proteomes" id="UP000275747">
    <property type="component" value="Chromosome"/>
</dbReference>
<reference evidence="2 5" key="2">
    <citation type="submission" date="2018-10" db="EMBL/GenBank/DDBJ databases">
        <title>Escaping from acidified nitrite in gastric host defense: Transcriptomic basis for resistance to free nitrous acid in Enterococcus faecalis.</title>
        <authorList>
            <person name="Yu Z."/>
            <person name="Shi D."/>
            <person name="Liu W."/>
            <person name="Meng F."/>
        </authorList>
    </citation>
    <scope>NUCLEOTIDE SEQUENCE [LARGE SCALE GENOMIC DNA]</scope>
    <source>
        <strain evidence="2 5">JE1</strain>
    </source>
</reference>
<evidence type="ECO:0000313" key="3">
    <source>
        <dbReference type="EMBL" id="OTN93709.1"/>
    </source>
</evidence>